<organism evidence="1 2">
    <name type="scientific">Dreissena polymorpha</name>
    <name type="common">Zebra mussel</name>
    <name type="synonym">Mytilus polymorpha</name>
    <dbReference type="NCBI Taxonomy" id="45954"/>
    <lineage>
        <taxon>Eukaryota</taxon>
        <taxon>Metazoa</taxon>
        <taxon>Spiralia</taxon>
        <taxon>Lophotrochozoa</taxon>
        <taxon>Mollusca</taxon>
        <taxon>Bivalvia</taxon>
        <taxon>Autobranchia</taxon>
        <taxon>Heteroconchia</taxon>
        <taxon>Euheterodonta</taxon>
        <taxon>Imparidentia</taxon>
        <taxon>Neoheterodontei</taxon>
        <taxon>Myida</taxon>
        <taxon>Dreissenoidea</taxon>
        <taxon>Dreissenidae</taxon>
        <taxon>Dreissena</taxon>
    </lineage>
</organism>
<sequence>MKLLLLLLLLLLQLLALIILRFIMKHNRCDFMSKGLLGTHKLRSRFKNERKFNAEAK</sequence>
<evidence type="ECO:0000313" key="2">
    <source>
        <dbReference type="Proteomes" id="UP000828390"/>
    </source>
</evidence>
<comment type="caution">
    <text evidence="1">The sequence shown here is derived from an EMBL/GenBank/DDBJ whole genome shotgun (WGS) entry which is preliminary data.</text>
</comment>
<evidence type="ECO:0000313" key="1">
    <source>
        <dbReference type="EMBL" id="KAH3784928.1"/>
    </source>
</evidence>
<keyword evidence="2" id="KW-1185">Reference proteome</keyword>
<name>A0A9D4ESQ2_DREPO</name>
<accession>A0A9D4ESQ2</accession>
<proteinExistence type="predicted"/>
<reference evidence="1" key="2">
    <citation type="submission" date="2020-11" db="EMBL/GenBank/DDBJ databases">
        <authorList>
            <person name="McCartney M.A."/>
            <person name="Auch B."/>
            <person name="Kono T."/>
            <person name="Mallez S."/>
            <person name="Becker A."/>
            <person name="Gohl D.M."/>
            <person name="Silverstein K.A.T."/>
            <person name="Koren S."/>
            <person name="Bechman K.B."/>
            <person name="Herman A."/>
            <person name="Abrahante J.E."/>
            <person name="Garbe J."/>
        </authorList>
    </citation>
    <scope>NUCLEOTIDE SEQUENCE</scope>
    <source>
        <strain evidence="1">Duluth1</strain>
        <tissue evidence="1">Whole animal</tissue>
    </source>
</reference>
<protein>
    <submittedName>
        <fullName evidence="1">Uncharacterized protein</fullName>
    </submittedName>
</protein>
<reference evidence="1" key="1">
    <citation type="journal article" date="2019" name="bioRxiv">
        <title>The Genome of the Zebra Mussel, Dreissena polymorpha: A Resource for Invasive Species Research.</title>
        <authorList>
            <person name="McCartney M.A."/>
            <person name="Auch B."/>
            <person name="Kono T."/>
            <person name="Mallez S."/>
            <person name="Zhang Y."/>
            <person name="Obille A."/>
            <person name="Becker A."/>
            <person name="Abrahante J.E."/>
            <person name="Garbe J."/>
            <person name="Badalamenti J.P."/>
            <person name="Herman A."/>
            <person name="Mangelson H."/>
            <person name="Liachko I."/>
            <person name="Sullivan S."/>
            <person name="Sone E.D."/>
            <person name="Koren S."/>
            <person name="Silverstein K.A.T."/>
            <person name="Beckman K.B."/>
            <person name="Gohl D.M."/>
        </authorList>
    </citation>
    <scope>NUCLEOTIDE SEQUENCE</scope>
    <source>
        <strain evidence="1">Duluth1</strain>
        <tissue evidence="1">Whole animal</tissue>
    </source>
</reference>
<dbReference type="AlphaFoldDB" id="A0A9D4ESQ2"/>
<gene>
    <name evidence="1" type="ORF">DPMN_163001</name>
</gene>
<dbReference type="Proteomes" id="UP000828390">
    <property type="component" value="Unassembled WGS sequence"/>
</dbReference>
<dbReference type="EMBL" id="JAIWYP010000008">
    <property type="protein sequence ID" value="KAH3784928.1"/>
    <property type="molecule type" value="Genomic_DNA"/>
</dbReference>